<name>A0ABC8TVH1_9AQUA</name>
<evidence type="ECO:0000313" key="4">
    <source>
        <dbReference type="Proteomes" id="UP001642360"/>
    </source>
</evidence>
<feature type="compositionally biased region" description="Low complexity" evidence="2">
    <location>
        <begin position="335"/>
        <end position="385"/>
    </location>
</feature>
<evidence type="ECO:0000256" key="1">
    <source>
        <dbReference type="ARBA" id="ARBA00010016"/>
    </source>
</evidence>
<feature type="compositionally biased region" description="Polar residues" evidence="2">
    <location>
        <begin position="64"/>
        <end position="75"/>
    </location>
</feature>
<dbReference type="InterPro" id="IPR007573">
    <property type="entry name" value="QWRF"/>
</dbReference>
<dbReference type="AlphaFoldDB" id="A0ABC8TVH1"/>
<reference evidence="3 4" key="1">
    <citation type="submission" date="2024-02" db="EMBL/GenBank/DDBJ databases">
        <authorList>
            <person name="Vignale AGUSTIN F."/>
            <person name="Sosa J E."/>
            <person name="Modenutti C."/>
        </authorList>
    </citation>
    <scope>NUCLEOTIDE SEQUENCE [LARGE SCALE GENOMIC DNA]</scope>
</reference>
<dbReference type="Pfam" id="PF04484">
    <property type="entry name" value="QWRF"/>
    <property type="match status" value="1"/>
</dbReference>
<evidence type="ECO:0000313" key="3">
    <source>
        <dbReference type="EMBL" id="CAK9172062.1"/>
    </source>
</evidence>
<feature type="compositionally biased region" description="Basic and acidic residues" evidence="2">
    <location>
        <begin position="181"/>
        <end position="196"/>
    </location>
</feature>
<feature type="region of interest" description="Disordered" evidence="2">
    <location>
        <begin position="239"/>
        <end position="259"/>
    </location>
</feature>
<feature type="region of interest" description="Disordered" evidence="2">
    <location>
        <begin position="328"/>
        <end position="385"/>
    </location>
</feature>
<comment type="caution">
    <text evidence="3">The sequence shown here is derived from an EMBL/GenBank/DDBJ whole genome shotgun (WGS) entry which is preliminary data.</text>
</comment>
<accession>A0ABC8TVH1</accession>
<comment type="similarity">
    <text evidence="1">Belongs to the QWRF family.</text>
</comment>
<feature type="compositionally biased region" description="Low complexity" evidence="2">
    <location>
        <begin position="44"/>
        <end position="56"/>
    </location>
</feature>
<feature type="region of interest" description="Disordered" evidence="2">
    <location>
        <begin position="1"/>
        <end position="106"/>
    </location>
</feature>
<feature type="region of interest" description="Disordered" evidence="2">
    <location>
        <begin position="136"/>
        <end position="203"/>
    </location>
</feature>
<keyword evidence="4" id="KW-1185">Reference proteome</keyword>
<feature type="compositionally biased region" description="Basic and acidic residues" evidence="2">
    <location>
        <begin position="25"/>
        <end position="43"/>
    </location>
</feature>
<feature type="compositionally biased region" description="Polar residues" evidence="2">
    <location>
        <begin position="154"/>
        <end position="172"/>
    </location>
</feature>
<evidence type="ECO:0000256" key="2">
    <source>
        <dbReference type="SAM" id="MobiDB-lite"/>
    </source>
</evidence>
<organism evidence="3 4">
    <name type="scientific">Ilex paraguariensis</name>
    <name type="common">yerba mate</name>
    <dbReference type="NCBI Taxonomy" id="185542"/>
    <lineage>
        <taxon>Eukaryota</taxon>
        <taxon>Viridiplantae</taxon>
        <taxon>Streptophyta</taxon>
        <taxon>Embryophyta</taxon>
        <taxon>Tracheophyta</taxon>
        <taxon>Spermatophyta</taxon>
        <taxon>Magnoliopsida</taxon>
        <taxon>eudicotyledons</taxon>
        <taxon>Gunneridae</taxon>
        <taxon>Pentapetalae</taxon>
        <taxon>asterids</taxon>
        <taxon>campanulids</taxon>
        <taxon>Aquifoliales</taxon>
        <taxon>Aquifoliaceae</taxon>
        <taxon>Ilex</taxon>
    </lineage>
</organism>
<feature type="region of interest" description="Disordered" evidence="2">
    <location>
        <begin position="297"/>
        <end position="316"/>
    </location>
</feature>
<dbReference type="PANTHER" id="PTHR31807">
    <property type="entry name" value="AUGMIN FAMILY MEMBER"/>
    <property type="match status" value="1"/>
</dbReference>
<evidence type="ECO:0008006" key="5">
    <source>
        <dbReference type="Google" id="ProtNLM"/>
    </source>
</evidence>
<gene>
    <name evidence="3" type="ORF">ILEXP_LOCUS41690</name>
</gene>
<proteinExistence type="inferred from homology"/>
<dbReference type="Proteomes" id="UP001642360">
    <property type="component" value="Unassembled WGS sequence"/>
</dbReference>
<dbReference type="EMBL" id="CAUOFW020005902">
    <property type="protein sequence ID" value="CAK9172062.1"/>
    <property type="molecule type" value="Genomic_DNA"/>
</dbReference>
<sequence>MDACGSGQALQKHSVVETPRPPLVRADKNDGTTRRTRTREVSSRYKSPSPSPSVSFDSRRCPSPNITRTGTSSPSVPKRAISAERKRPSTPPSPPSISTPVHDTTTGVQLASRKMISSRLPEVLWPTTMRSLSVSFQSDTFSPPISRREKPVTNALSDRTLRLSSNVVQKQGETPPVSRKPAPERKTSPFKGKDSTDQFENSKPVDGLHARLVDHHRWPNRTSGKVSYIGLNKSMDLTDKTSKTSTLPHPGMGIPSLRRRSLDGMTKPLQKPASDAARLLLSFDESGSIDFERRSVDDNALRGQKPPVSSIFSGRTASVTPAIRSQILTSSGSGASSPIRTSVISSSVSRGVSPARARALHPAPSSRGPSPSRIRPSSPSKQSNSSTSVLSFFVDIRKGKKAANHIEDVHQLRLLYNRHLQWRIANAQADDALNFQKTTAEKKLYDVRRTTSELWNSVTKKRVNLQLLRLKLKLYSVLNKQMAYLDEWASIERDHTSSLSRAIEDLQANTIRLPVNGGTRADIEAVKAAVCSAVDVMQTMGSSTCSILSQVEGMNCLVSELADVAAQERSMLDECETLLASTTAMQVEECSLQTHVIQLKPARKNGELTIFSN</sequence>
<dbReference type="PANTHER" id="PTHR31807:SF37">
    <property type="entry name" value="HAUS AUGMIN-LIKE COMPLEX SUBUNIT 8"/>
    <property type="match status" value="1"/>
</dbReference>
<protein>
    <recommendedName>
        <fullName evidence="5">AUGMIN subunit 8</fullName>
    </recommendedName>
</protein>